<evidence type="ECO:0000313" key="2">
    <source>
        <dbReference type="Proteomes" id="UP000000270"/>
    </source>
</evidence>
<reference evidence="1 2" key="5">
    <citation type="journal article" date="2010" name="Appl. Environ. Microbiol.">
        <title>phrR-like gene praR of Azorhizobium caulinodans ORS571 is essential for symbiosis with Sesbania rostrata and is involved in expression of reb genes.</title>
        <authorList>
            <person name="Akiba N."/>
            <person name="Aono T."/>
            <person name="Toyazaki H."/>
            <person name="Sato S."/>
            <person name="Oyaizu H."/>
        </authorList>
    </citation>
    <scope>NUCLEOTIDE SEQUENCE [LARGE SCALE GENOMIC DNA]</scope>
    <source>
        <strain evidence="2">ATCC 43989 / DSM 5975 / JCM 20966 / LMG 6465 / NBRC 14845 / NCIMB 13405 / ORS 571</strain>
    </source>
</reference>
<accession>A8I6K3</accession>
<dbReference type="Gene3D" id="1.10.3700.10">
    <property type="entry name" value="AGR C 984p-like"/>
    <property type="match status" value="1"/>
</dbReference>
<dbReference type="SUPFAM" id="SSF158837">
    <property type="entry name" value="AGR C 984p-like"/>
    <property type="match status" value="1"/>
</dbReference>
<dbReference type="InterPro" id="IPR010626">
    <property type="entry name" value="DUF1217"/>
</dbReference>
<reference evidence="2" key="2">
    <citation type="submission" date="2007-04" db="EMBL/GenBank/DDBJ databases">
        <title>Complete genome sequence of the nitrogen-fixing bacterium Azorhizobium caulinodans ORS571.</title>
        <authorList>
            <person name="Lee K.B."/>
            <person name="Backer P.D."/>
            <person name="Aono T."/>
            <person name="Liu C.T."/>
            <person name="Suzuki S."/>
            <person name="Suzuki T."/>
            <person name="Kaneko T."/>
            <person name="Yamada M."/>
            <person name="Tabata S."/>
            <person name="Kupfer D.M."/>
            <person name="Najar F.Z."/>
            <person name="Wiley G.B."/>
            <person name="Roe B."/>
            <person name="Binnewies T."/>
            <person name="Ussery D."/>
            <person name="Vereecke D."/>
            <person name="Gevers D."/>
            <person name="Holsters M."/>
            <person name="Oyaizu H."/>
        </authorList>
    </citation>
    <scope>NUCLEOTIDE SEQUENCE [LARGE SCALE GENOMIC DNA]</scope>
    <source>
        <strain evidence="2">ATCC 43989 / DSM 5975 / JCM 20966 / LMG 6465 / NBRC 14845 / NCIMB 13405 / ORS 571</strain>
    </source>
</reference>
<dbReference type="Pfam" id="PF06748">
    <property type="entry name" value="DUF1217"/>
    <property type="match status" value="1"/>
</dbReference>
<dbReference type="eggNOG" id="ENOG502ZBJH">
    <property type="taxonomic scope" value="Bacteria"/>
</dbReference>
<proteinExistence type="predicted"/>
<dbReference type="EMBL" id="AP009384">
    <property type="protein sequence ID" value="BAF88417.1"/>
    <property type="molecule type" value="Genomic_DNA"/>
</dbReference>
<dbReference type="Proteomes" id="UP000000270">
    <property type="component" value="Chromosome"/>
</dbReference>
<evidence type="ECO:0008006" key="3">
    <source>
        <dbReference type="Google" id="ProtNLM"/>
    </source>
</evidence>
<sequence>MPTRGTRTSPFVRGHRFCTATASIWLCECVFPLWWGRRAQLAREPADFRLARPLPVPPGTGHHTGCPMTIDLGSTYLTYSYLSKNYDKALEQEATTGSTKLETANFEKSIGSITSVDDFVNNYRVFTYAMKAYGLEDMAYAKAYMKKVLESDLTDDSSFANSLSDGRFKAFAQAFQSLTYGEAVSSDTVSTVETKYAQQTMEDNAGASDTGVQLALYFKRNASTVTSAYSILADEALYKVVKATYNIPDEMSNAGIEAQAALISKHIDIEELQDPDYVDKLLKQFSIKYDIENNSASDPVLQLFNDTSSVSSDTAGAILNLKYGG</sequence>
<organism evidence="1 2">
    <name type="scientific">Azorhizobium caulinodans (strain ATCC 43989 / DSM 5975 / JCM 20966 / LMG 6465 / NBRC 14845 / NCIMB 13405 / ORS 571)</name>
    <dbReference type="NCBI Taxonomy" id="438753"/>
    <lineage>
        <taxon>Bacteria</taxon>
        <taxon>Pseudomonadati</taxon>
        <taxon>Pseudomonadota</taxon>
        <taxon>Alphaproteobacteria</taxon>
        <taxon>Hyphomicrobiales</taxon>
        <taxon>Xanthobacteraceae</taxon>
        <taxon>Azorhizobium</taxon>
    </lineage>
</organism>
<keyword evidence="2" id="KW-1185">Reference proteome</keyword>
<name>A8I6K3_AZOC5</name>
<dbReference type="KEGG" id="azc:AZC_2419"/>
<protein>
    <recommendedName>
        <fullName evidence="3">DUF1217 domain-containing protein</fullName>
    </recommendedName>
</protein>
<reference evidence="1 2" key="4">
    <citation type="journal article" date="2009" name="Appl. Environ. Microbiol.">
        <title>Comparative genome-wide transcriptional profiling of Azorhizobium caulinodans ORS571 grown under free-living and symbiotic conditions.</title>
        <authorList>
            <person name="Tsukada S."/>
            <person name="Aono T."/>
            <person name="Akiba N."/>
            <person name="Lee KB."/>
            <person name="Liu CT."/>
            <person name="Toyazaki H."/>
            <person name="Oyaizu H."/>
        </authorList>
    </citation>
    <scope>NUCLEOTIDE SEQUENCE [LARGE SCALE GENOMIC DNA]</scope>
    <source>
        <strain evidence="2">ATCC 43989 / DSM 5975 / JCM 20966 / LMG 6465 / NBRC 14845 / NCIMB 13405 / ORS 571</strain>
    </source>
</reference>
<dbReference type="InterPro" id="IPR023157">
    <property type="entry name" value="AGR-C-984p-like_sf"/>
</dbReference>
<evidence type="ECO:0000313" key="1">
    <source>
        <dbReference type="EMBL" id="BAF88417.1"/>
    </source>
</evidence>
<dbReference type="STRING" id="438753.AZC_2419"/>
<reference evidence="1 2" key="6">
    <citation type="journal article" date="2011" name="Appl. Environ. Microbiol.">
        <title>Involvement of the azorhizobial chromosome partition gene (parA) in the onset of bacteroid differentiation during Sesbania rostrata stem nodule development.</title>
        <authorList>
            <person name="Liu CT."/>
            <person name="Lee KB."/>
            <person name="Wang YS."/>
            <person name="Peng MH."/>
            <person name="Lee KT."/>
            <person name="Suzuki S."/>
            <person name="Suzuki T."/>
            <person name="Oyaizu H."/>
        </authorList>
    </citation>
    <scope>NUCLEOTIDE SEQUENCE [LARGE SCALE GENOMIC DNA]</scope>
    <source>
        <strain evidence="2">ATCC 43989 / DSM 5975 / JCM 20966 / LMG 6465 / NBRC 14845 / NCIMB 13405 / ORS 571</strain>
    </source>
</reference>
<gene>
    <name evidence="1" type="ordered locus">AZC_2419</name>
</gene>
<reference evidence="1 2" key="3">
    <citation type="journal article" date="2008" name="BMC Genomics">
        <title>The genome of the versatile nitrogen fixer Azorhizobium caulinodans ORS571.</title>
        <authorList>
            <person name="Lee KB."/>
            <person name="Backer P.D."/>
            <person name="Aono T."/>
            <person name="Liu CT."/>
            <person name="Suzuki S."/>
            <person name="Suzuki T."/>
            <person name="Kaneko T."/>
            <person name="Yamada M."/>
            <person name="Tabata S."/>
            <person name="Kupfer D.M."/>
            <person name="Najar F.Z."/>
            <person name="Wiley G.B."/>
            <person name="Roe B."/>
            <person name="Binnewies T.T."/>
            <person name="Ussery D.W."/>
            <person name="D'Haeze W."/>
            <person name="Herder J.D."/>
            <person name="Gevers D."/>
            <person name="Vereecke D."/>
            <person name="Holsters M."/>
            <person name="Oyaizu H."/>
        </authorList>
    </citation>
    <scope>NUCLEOTIDE SEQUENCE [LARGE SCALE GENOMIC DNA]</scope>
    <source>
        <strain evidence="2">ATCC 43989 / DSM 5975 / JCM 20966 / LMG 6465 / NBRC 14845 / NCIMB 13405 / ORS 571</strain>
    </source>
</reference>
<reference evidence="1 2" key="1">
    <citation type="journal article" date="2007" name="Appl. Environ. Microbiol.">
        <title>Rhizobial factors required for stem nodule maturation and maintenance in Sesbania rostrata-Azorhizobium caulinodans ORS571 symbiosis.</title>
        <authorList>
            <person name="Suzuki S."/>
            <person name="Aono T."/>
            <person name="Lee KB."/>
            <person name="Suzuki T."/>
            <person name="Liu CT."/>
            <person name="Miwa H."/>
            <person name="Wakao S."/>
            <person name="Iki T."/>
            <person name="Oyaizu H."/>
        </authorList>
    </citation>
    <scope>NUCLEOTIDE SEQUENCE [LARGE SCALE GENOMIC DNA]</scope>
    <source>
        <strain evidence="2">ATCC 43989 / DSM 5975 / JCM 20966 / LMG 6465 / NBRC 14845 / NCIMB 13405 / ORS 571</strain>
    </source>
</reference>
<dbReference type="HOGENOM" id="CLU_074035_0_0_5"/>
<dbReference type="AlphaFoldDB" id="A8I6K3"/>